<dbReference type="Pfam" id="PF04520">
    <property type="entry name" value="Senescence_reg"/>
    <property type="match status" value="1"/>
</dbReference>
<accession>A0AAQ3KEX4</accession>
<gene>
    <name evidence="3" type="ORF">Cni_G16292</name>
</gene>
<feature type="region of interest" description="Disordered" evidence="2">
    <location>
        <begin position="60"/>
        <end position="94"/>
    </location>
</feature>
<dbReference type="Proteomes" id="UP001327560">
    <property type="component" value="Chromosome 5"/>
</dbReference>
<dbReference type="PANTHER" id="PTHR33083:SF123">
    <property type="entry name" value="EXPRESSED PROTEIN"/>
    <property type="match status" value="1"/>
</dbReference>
<keyword evidence="4" id="KW-1185">Reference proteome</keyword>
<evidence type="ECO:0000256" key="1">
    <source>
        <dbReference type="ARBA" id="ARBA00034773"/>
    </source>
</evidence>
<dbReference type="GO" id="GO:0010150">
    <property type="term" value="P:leaf senescence"/>
    <property type="evidence" value="ECO:0007669"/>
    <property type="project" value="UniProtKB-ARBA"/>
</dbReference>
<comment type="similarity">
    <text evidence="1">Belongs to the senescence regulator S40 family.</text>
</comment>
<dbReference type="InterPro" id="IPR007608">
    <property type="entry name" value="Senescence_reg_S40"/>
</dbReference>
<feature type="region of interest" description="Disordered" evidence="2">
    <location>
        <begin position="195"/>
        <end position="222"/>
    </location>
</feature>
<dbReference type="EMBL" id="CP136894">
    <property type="protein sequence ID" value="WOL07548.1"/>
    <property type="molecule type" value="Genomic_DNA"/>
</dbReference>
<feature type="compositionally biased region" description="Acidic residues" evidence="2">
    <location>
        <begin position="207"/>
        <end position="221"/>
    </location>
</feature>
<evidence type="ECO:0000256" key="2">
    <source>
        <dbReference type="SAM" id="MobiDB-lite"/>
    </source>
</evidence>
<evidence type="ECO:0008006" key="5">
    <source>
        <dbReference type="Google" id="ProtNLM"/>
    </source>
</evidence>
<dbReference type="AlphaFoldDB" id="A0AAQ3KEX4"/>
<proteinExistence type="inferred from homology"/>
<name>A0AAQ3KEX4_9LILI</name>
<evidence type="ECO:0000313" key="4">
    <source>
        <dbReference type="Proteomes" id="UP001327560"/>
    </source>
</evidence>
<protein>
    <recommendedName>
        <fullName evidence="5">Senescence regulator</fullName>
    </recommendedName>
</protein>
<sequence>MGEDAFATVATPTPSAIQMPAASSLRLLGLLKQPDPDPDALPPHQLELDESEVVWSSVSSDGFFSSQSPSSSPSHSSVVGDELGCTSRFSSPSPDVIRSPLEVSSCSSSDHVRRPFTPERFGLSAALAEDLLPLLRQRRPVAASARATRPVAVPAGVGEEAVLVGRVGYHQSAPVNVPAWPRWRKGQKADALRGLEEEDGWEKTKEVEEEEEEEEEAEEEMVPPHVIVARSHVTKFSVFEGVGRTLKGRDLRRVRNAVLKKTGFLDI</sequence>
<evidence type="ECO:0000313" key="3">
    <source>
        <dbReference type="EMBL" id="WOL07548.1"/>
    </source>
</evidence>
<reference evidence="3 4" key="1">
    <citation type="submission" date="2023-10" db="EMBL/GenBank/DDBJ databases">
        <title>Chromosome-scale genome assembly provides insights into flower coloration mechanisms of Canna indica.</title>
        <authorList>
            <person name="Li C."/>
        </authorList>
    </citation>
    <scope>NUCLEOTIDE SEQUENCE [LARGE SCALE GENOMIC DNA]</scope>
    <source>
        <tissue evidence="3">Flower</tissue>
    </source>
</reference>
<organism evidence="3 4">
    <name type="scientific">Canna indica</name>
    <name type="common">Indian-shot</name>
    <dbReference type="NCBI Taxonomy" id="4628"/>
    <lineage>
        <taxon>Eukaryota</taxon>
        <taxon>Viridiplantae</taxon>
        <taxon>Streptophyta</taxon>
        <taxon>Embryophyta</taxon>
        <taxon>Tracheophyta</taxon>
        <taxon>Spermatophyta</taxon>
        <taxon>Magnoliopsida</taxon>
        <taxon>Liliopsida</taxon>
        <taxon>Zingiberales</taxon>
        <taxon>Cannaceae</taxon>
        <taxon>Canna</taxon>
    </lineage>
</organism>
<feature type="compositionally biased region" description="Low complexity" evidence="2">
    <location>
        <begin position="60"/>
        <end position="81"/>
    </location>
</feature>
<feature type="compositionally biased region" description="Basic and acidic residues" evidence="2">
    <location>
        <begin position="195"/>
        <end position="206"/>
    </location>
</feature>
<dbReference type="PANTHER" id="PTHR33083">
    <property type="entry name" value="EXPRESSED PROTEIN"/>
    <property type="match status" value="1"/>
</dbReference>